<accession>A0A147J1N1</accession>
<feature type="non-terminal residue" evidence="2">
    <location>
        <position position="69"/>
    </location>
</feature>
<dbReference type="PANTHER" id="PTHR46865:SF2">
    <property type="entry name" value="MONOOXYGENASE"/>
    <property type="match status" value="1"/>
</dbReference>
<dbReference type="PATRIC" id="fig|33051.4.peg.973"/>
<dbReference type="SUPFAM" id="SSF51905">
    <property type="entry name" value="FAD/NAD(P)-binding domain"/>
    <property type="match status" value="1"/>
</dbReference>
<protein>
    <recommendedName>
        <fullName evidence="1">FAD-binding domain-containing protein</fullName>
    </recommendedName>
</protein>
<dbReference type="InterPro" id="IPR051704">
    <property type="entry name" value="FAD_aromatic-hydroxylase"/>
</dbReference>
<dbReference type="GO" id="GO:0071949">
    <property type="term" value="F:FAD binding"/>
    <property type="evidence" value="ECO:0007669"/>
    <property type="project" value="InterPro"/>
</dbReference>
<organism evidence="2 3">
    <name type="scientific">Sphingomonas sanguinis</name>
    <dbReference type="NCBI Taxonomy" id="33051"/>
    <lineage>
        <taxon>Bacteria</taxon>
        <taxon>Pseudomonadati</taxon>
        <taxon>Pseudomonadota</taxon>
        <taxon>Alphaproteobacteria</taxon>
        <taxon>Sphingomonadales</taxon>
        <taxon>Sphingomonadaceae</taxon>
        <taxon>Sphingomonas</taxon>
    </lineage>
</organism>
<dbReference type="RefSeq" id="WP_193753726.1">
    <property type="nucleotide sequence ID" value="NZ_LDTE01000014.1"/>
</dbReference>
<reference evidence="2 3" key="1">
    <citation type="journal article" date="2016" name="Front. Microbiol.">
        <title>Genomic Resource of Rice Seed Associated Bacteria.</title>
        <authorList>
            <person name="Midha S."/>
            <person name="Bansal K."/>
            <person name="Sharma S."/>
            <person name="Kumar N."/>
            <person name="Patil P.P."/>
            <person name="Chaudhry V."/>
            <person name="Patil P.B."/>
        </authorList>
    </citation>
    <scope>NUCLEOTIDE SEQUENCE [LARGE SCALE GENOMIC DNA]</scope>
    <source>
        <strain evidence="2 3">SB4</strain>
    </source>
</reference>
<dbReference type="PANTHER" id="PTHR46865">
    <property type="entry name" value="OXIDOREDUCTASE-RELATED"/>
    <property type="match status" value="1"/>
</dbReference>
<dbReference type="EMBL" id="LDTE01000014">
    <property type="protein sequence ID" value="KTW02388.1"/>
    <property type="molecule type" value="Genomic_DNA"/>
</dbReference>
<dbReference type="InterPro" id="IPR036188">
    <property type="entry name" value="FAD/NAD-bd_sf"/>
</dbReference>
<gene>
    <name evidence="2" type="ORF">SB4_03525</name>
</gene>
<proteinExistence type="predicted"/>
<dbReference type="AlphaFoldDB" id="A0A147J1N1"/>
<comment type="caution">
    <text evidence="2">The sequence shown here is derived from an EMBL/GenBank/DDBJ whole genome shotgun (WGS) entry which is preliminary data.</text>
</comment>
<feature type="domain" description="FAD-binding" evidence="1">
    <location>
        <begin position="4"/>
        <end position="63"/>
    </location>
</feature>
<dbReference type="Gene3D" id="3.30.9.10">
    <property type="entry name" value="D-Amino Acid Oxidase, subunit A, domain 2"/>
    <property type="match status" value="1"/>
</dbReference>
<dbReference type="Pfam" id="PF01494">
    <property type="entry name" value="FAD_binding_3"/>
    <property type="match status" value="1"/>
</dbReference>
<sequence length="69" mass="7491">MSRRVLITGASVAGNTVAWWLGRAGFDVTVVERAFSFRDGGQNIDVRGVGREVLRRMGLEQTALGSKPN</sequence>
<evidence type="ECO:0000259" key="1">
    <source>
        <dbReference type="Pfam" id="PF01494"/>
    </source>
</evidence>
<dbReference type="InterPro" id="IPR002938">
    <property type="entry name" value="FAD-bd"/>
</dbReference>
<dbReference type="Proteomes" id="UP000074072">
    <property type="component" value="Unassembled WGS sequence"/>
</dbReference>
<evidence type="ECO:0000313" key="3">
    <source>
        <dbReference type="Proteomes" id="UP000074072"/>
    </source>
</evidence>
<dbReference type="Gene3D" id="3.50.50.60">
    <property type="entry name" value="FAD/NAD(P)-binding domain"/>
    <property type="match status" value="1"/>
</dbReference>
<name>A0A147J1N1_9SPHN</name>
<evidence type="ECO:0000313" key="2">
    <source>
        <dbReference type="EMBL" id="KTW02388.1"/>
    </source>
</evidence>